<dbReference type="InterPro" id="IPR029151">
    <property type="entry name" value="Sensor-like_sf"/>
</dbReference>
<dbReference type="Pfam" id="PF02518">
    <property type="entry name" value="HATPase_c"/>
    <property type="match status" value="1"/>
</dbReference>
<organism evidence="16 17">
    <name type="scientific">Candidatus Omnitrophus magneticus</name>
    <dbReference type="NCBI Taxonomy" id="1609969"/>
    <lineage>
        <taxon>Bacteria</taxon>
        <taxon>Pseudomonadati</taxon>
        <taxon>Candidatus Omnitrophota</taxon>
        <taxon>Candidatus Omnitrophus</taxon>
    </lineage>
</organism>
<evidence type="ECO:0000256" key="8">
    <source>
        <dbReference type="ARBA" id="ARBA00022741"/>
    </source>
</evidence>
<keyword evidence="9" id="KW-0418">Kinase</keyword>
<keyword evidence="7 14" id="KW-0812">Transmembrane</keyword>
<dbReference type="InterPro" id="IPR005467">
    <property type="entry name" value="His_kinase_dom"/>
</dbReference>
<reference evidence="16 17" key="1">
    <citation type="submission" date="2015-02" db="EMBL/GenBank/DDBJ databases">
        <title>Single-cell genomics of uncultivated deep-branching MTB reveals a conserved set of magnetosome genes.</title>
        <authorList>
            <person name="Kolinko S."/>
            <person name="Richter M."/>
            <person name="Glockner F.O."/>
            <person name="Brachmann A."/>
            <person name="Schuler D."/>
        </authorList>
    </citation>
    <scope>NUCLEOTIDE SEQUENCE [LARGE SCALE GENOMIC DNA]</scope>
    <source>
        <strain evidence="16">SKK-01</strain>
    </source>
</reference>
<dbReference type="Gene3D" id="1.10.287.130">
    <property type="match status" value="1"/>
</dbReference>
<dbReference type="InterPro" id="IPR036890">
    <property type="entry name" value="HATPase_C_sf"/>
</dbReference>
<comment type="subcellular location">
    <subcellularLocation>
        <location evidence="2">Cell membrane</location>
        <topology evidence="2">Multi-pass membrane protein</topology>
    </subcellularLocation>
</comment>
<dbReference type="InterPro" id="IPR004358">
    <property type="entry name" value="Sig_transdc_His_kin-like_C"/>
</dbReference>
<keyword evidence="11 14" id="KW-1133">Transmembrane helix</keyword>
<dbReference type="GO" id="GO:0005524">
    <property type="term" value="F:ATP binding"/>
    <property type="evidence" value="ECO:0007669"/>
    <property type="project" value="UniProtKB-KW"/>
</dbReference>
<keyword evidence="4" id="KW-1003">Cell membrane</keyword>
<dbReference type="PRINTS" id="PR00344">
    <property type="entry name" value="BCTRLSENSOR"/>
</dbReference>
<dbReference type="Proteomes" id="UP000033428">
    <property type="component" value="Unassembled WGS sequence"/>
</dbReference>
<dbReference type="AlphaFoldDB" id="A0A0F0CT31"/>
<dbReference type="InterPro" id="IPR003594">
    <property type="entry name" value="HATPase_dom"/>
</dbReference>
<keyword evidence="17" id="KW-1185">Reference proteome</keyword>
<dbReference type="SUPFAM" id="SSF55874">
    <property type="entry name" value="ATPase domain of HSP90 chaperone/DNA topoisomerase II/histidine kinase"/>
    <property type="match status" value="1"/>
</dbReference>
<comment type="caution">
    <text evidence="16">The sequence shown here is derived from an EMBL/GenBank/DDBJ whole genome shotgun (WGS) entry which is preliminary data.</text>
</comment>
<evidence type="ECO:0000313" key="17">
    <source>
        <dbReference type="Proteomes" id="UP000033428"/>
    </source>
</evidence>
<evidence type="ECO:0000256" key="7">
    <source>
        <dbReference type="ARBA" id="ARBA00022692"/>
    </source>
</evidence>
<dbReference type="Gene3D" id="3.30.565.10">
    <property type="entry name" value="Histidine kinase-like ATPase, C-terminal domain"/>
    <property type="match status" value="1"/>
</dbReference>
<keyword evidence="13 14" id="KW-0472">Membrane</keyword>
<evidence type="ECO:0000256" key="3">
    <source>
        <dbReference type="ARBA" id="ARBA00012438"/>
    </source>
</evidence>
<evidence type="ECO:0000256" key="2">
    <source>
        <dbReference type="ARBA" id="ARBA00004651"/>
    </source>
</evidence>
<keyword evidence="5" id="KW-0597">Phosphoprotein</keyword>
<dbReference type="GO" id="GO:0005886">
    <property type="term" value="C:plasma membrane"/>
    <property type="evidence" value="ECO:0007669"/>
    <property type="project" value="UniProtKB-SubCell"/>
</dbReference>
<keyword evidence="6" id="KW-0808">Transferase</keyword>
<protein>
    <recommendedName>
        <fullName evidence="3">histidine kinase</fullName>
        <ecNumber evidence="3">2.7.13.3</ecNumber>
    </recommendedName>
</protein>
<proteinExistence type="predicted"/>
<evidence type="ECO:0000313" key="16">
    <source>
        <dbReference type="EMBL" id="KJJ85169.1"/>
    </source>
</evidence>
<evidence type="ECO:0000256" key="13">
    <source>
        <dbReference type="ARBA" id="ARBA00023136"/>
    </source>
</evidence>
<evidence type="ECO:0000259" key="15">
    <source>
        <dbReference type="PROSITE" id="PS50109"/>
    </source>
</evidence>
<evidence type="ECO:0000256" key="1">
    <source>
        <dbReference type="ARBA" id="ARBA00000085"/>
    </source>
</evidence>
<accession>A0A0F0CT31</accession>
<evidence type="ECO:0000256" key="11">
    <source>
        <dbReference type="ARBA" id="ARBA00022989"/>
    </source>
</evidence>
<sequence length="566" mass="65547">MKNTRKNIVYYFILLAFSVIVAIIIFAILNMNKEAVNMAMSMIKLKNSILLKEIKLSVEDDLNKAKEDIFFISKLSKLHLFVNTADYERKTKFLHDLEKEFLIFSENYKRYSCMAFVNLNGQELLRVDRIKNKSEIARSETLTNLSSSLYFKDFSNTEKFARNDFYVSRLELSTNTNIKTPVLKLAMPVFDGKGEYVGFLSITIDIKNLFSRLEENGVWLLNEKNEFFANPDKNLLYAKTNLKLEEAQEKVAKNIFFSSADGIVYSFLEFGGKKWPIGMFLDNKKMNIVLKRYKKEYYRIFYGLIFVLTIVIIFMFSWYRRIQYSETYEREARLAEIGRLVSGIIHDISNPLMVIINKPNILKQKIKDYFINVTKNTVAEKINIADEFNNDLDEIVKAGNKQSFLIQEIMDTVRGETSLKKEIVNMETFLIEIKSNYNRYVNSLEIKCGYKDDVFIDKGRFERIFANLIKNAGEVSEKKANVEIKTFLAGQSIKIIVANDGPVIPKNVMKNMFKFGNTFGKKDGTGLGLYIAKKIIESHGGKINFENKYDKLQKGVTFTITIPKNL</sequence>
<keyword evidence="8" id="KW-0547">Nucleotide-binding</keyword>
<evidence type="ECO:0000256" key="6">
    <source>
        <dbReference type="ARBA" id="ARBA00022679"/>
    </source>
</evidence>
<feature type="transmembrane region" description="Helical" evidence="14">
    <location>
        <begin position="300"/>
        <end position="319"/>
    </location>
</feature>
<feature type="domain" description="Histidine kinase" evidence="15">
    <location>
        <begin position="343"/>
        <end position="566"/>
    </location>
</feature>
<feature type="transmembrane region" description="Helical" evidence="14">
    <location>
        <begin position="12"/>
        <end position="32"/>
    </location>
</feature>
<dbReference type="GO" id="GO:0004673">
    <property type="term" value="F:protein histidine kinase activity"/>
    <property type="evidence" value="ECO:0007669"/>
    <property type="project" value="UniProtKB-EC"/>
</dbReference>
<evidence type="ECO:0000256" key="12">
    <source>
        <dbReference type="ARBA" id="ARBA00023012"/>
    </source>
</evidence>
<evidence type="ECO:0000256" key="14">
    <source>
        <dbReference type="SAM" id="Phobius"/>
    </source>
</evidence>
<keyword evidence="10 16" id="KW-0067">ATP-binding</keyword>
<dbReference type="CDD" id="cd00075">
    <property type="entry name" value="HATPase"/>
    <property type="match status" value="1"/>
</dbReference>
<dbReference type="EC" id="2.7.13.3" evidence="3"/>
<evidence type="ECO:0000256" key="4">
    <source>
        <dbReference type="ARBA" id="ARBA00022475"/>
    </source>
</evidence>
<evidence type="ECO:0000256" key="10">
    <source>
        <dbReference type="ARBA" id="ARBA00022840"/>
    </source>
</evidence>
<dbReference type="InterPro" id="IPR033479">
    <property type="entry name" value="dCache_1"/>
</dbReference>
<comment type="catalytic activity">
    <reaction evidence="1">
        <text>ATP + protein L-histidine = ADP + protein N-phospho-L-histidine.</text>
        <dbReference type="EC" id="2.7.13.3"/>
    </reaction>
</comment>
<dbReference type="PANTHER" id="PTHR43065:SF10">
    <property type="entry name" value="PEROXIDE STRESS-ACTIVATED HISTIDINE KINASE MAK3"/>
    <property type="match status" value="1"/>
</dbReference>
<gene>
    <name evidence="16" type="ORF">OMAG_000960</name>
</gene>
<dbReference type="Pfam" id="PF02743">
    <property type="entry name" value="dCache_1"/>
    <property type="match status" value="1"/>
</dbReference>
<keyword evidence="12" id="KW-0902">Two-component regulatory system</keyword>
<dbReference type="GO" id="GO:0000160">
    <property type="term" value="P:phosphorelay signal transduction system"/>
    <property type="evidence" value="ECO:0007669"/>
    <property type="project" value="UniProtKB-KW"/>
</dbReference>
<dbReference type="SMART" id="SM00387">
    <property type="entry name" value="HATPase_c"/>
    <property type="match status" value="1"/>
</dbReference>
<dbReference type="SUPFAM" id="SSF103190">
    <property type="entry name" value="Sensory domain-like"/>
    <property type="match status" value="1"/>
</dbReference>
<dbReference type="PROSITE" id="PS50109">
    <property type="entry name" value="HIS_KIN"/>
    <property type="match status" value="1"/>
</dbReference>
<dbReference type="PANTHER" id="PTHR43065">
    <property type="entry name" value="SENSOR HISTIDINE KINASE"/>
    <property type="match status" value="1"/>
</dbReference>
<evidence type="ECO:0000256" key="5">
    <source>
        <dbReference type="ARBA" id="ARBA00022553"/>
    </source>
</evidence>
<evidence type="ECO:0000256" key="9">
    <source>
        <dbReference type="ARBA" id="ARBA00022777"/>
    </source>
</evidence>
<name>A0A0F0CT31_9BACT</name>
<dbReference type="EMBL" id="JYNY01000209">
    <property type="protein sequence ID" value="KJJ85169.1"/>
    <property type="molecule type" value="Genomic_DNA"/>
</dbReference>
<dbReference type="Gene3D" id="3.30.450.20">
    <property type="entry name" value="PAS domain"/>
    <property type="match status" value="1"/>
</dbReference>